<proteinExistence type="predicted"/>
<gene>
    <name evidence="2" type="ORF">THRCLA_09558</name>
</gene>
<evidence type="ECO:0000313" key="3">
    <source>
        <dbReference type="Proteomes" id="UP000243217"/>
    </source>
</evidence>
<dbReference type="Gene3D" id="1.10.1540.10">
    <property type="entry name" value="BEACH domain"/>
    <property type="match status" value="1"/>
</dbReference>
<feature type="domain" description="BEACH" evidence="1">
    <location>
        <begin position="815"/>
        <end position="1101"/>
    </location>
</feature>
<dbReference type="EMBL" id="JNBS01002650">
    <property type="protein sequence ID" value="OQR89826.1"/>
    <property type="molecule type" value="Genomic_DNA"/>
</dbReference>
<dbReference type="SUPFAM" id="SSF81837">
    <property type="entry name" value="BEACH domain"/>
    <property type="match status" value="1"/>
</dbReference>
<keyword evidence="3" id="KW-1185">Reference proteome</keyword>
<dbReference type="SMART" id="SM01026">
    <property type="entry name" value="Beach"/>
    <property type="match status" value="1"/>
</dbReference>
<dbReference type="OrthoDB" id="26681at2759"/>
<organism evidence="2 3">
    <name type="scientific">Thraustotheca clavata</name>
    <dbReference type="NCBI Taxonomy" id="74557"/>
    <lineage>
        <taxon>Eukaryota</taxon>
        <taxon>Sar</taxon>
        <taxon>Stramenopiles</taxon>
        <taxon>Oomycota</taxon>
        <taxon>Saprolegniomycetes</taxon>
        <taxon>Saprolegniales</taxon>
        <taxon>Achlyaceae</taxon>
        <taxon>Thraustotheca</taxon>
    </lineage>
</organism>
<sequence>MIALVCHILAKNRKVAIEALMPFLFNPSLGTFGHIWARLWSNTTKIHVNPYLVSAVFDATKNLIWVSDQLSVKTAIEPWLYVIFRCENWLRATFETQTAYLLYIANVPSIRHFWLALSHMTPRRLRHLSVDQLGAIRRQFLSIIELIMVLSEEHAKDCHKALEEYLHKSIDDDVLEWWKKACNLFPLDVQEQVEFWMGFLSDPYSLPIRLKCLDILTICCTKDKNFKLSKIIAHGIVDLLISMPNEYHETIALSLIQLQDLVVVLEFTVQTPLLAAKRLGIGALVANQELFLERINECNNYTPEQTLVSVARLGLSLSTKDAEFLAIANGIAQLLGKAIVSIAVDKSVYSQAFMDLAVALTKQLDIMDAVLTQVLSQYHDDEFDPRYVWTLLTALAPIAPQSLWCPLWQLWRKLMQPENFAHVTRLAACMGWMISLESLCIDDRFVYCGACEYVGLDSVCPACCIPGGDPFKRDLLLVQGPWLEQSNPEALAMRCTLLSALTQTYSSLNCQEKQTMMLDKVKYLVYTLPVQMPHLCAILEQPLFQRTMRPLAGLIAKYQIPCVVPRLPPVRPWEPLPFSPSPSKVEATENVYGTLNSAHRGIKRLMLSHPIWLNTQEFVYRVDTAEFGAKRLRPRLTPALKSNVQSQPRHSRLFESLSDPLGSSIDLWRHSSLVQIYFEFGSNHVDDVMKSSSVFQAYILLLRPQRNLPGELTITNSTMEIAFHDSKVESKSKETSQIKFLLGRRYLLQSHIALEIFWYGTAAPWLVVFDSSIACKRCYTACQTFALENLVFNTPRLTQAEAYQKYRLITSVNVPTGMEYLCIMNATARWLSRSMSTFEYLIHVNTAAGRTYNDLNQYFVFPWVEDPIEHQPRDFKLPMGAINPKRLQQCQARAATMTTELIGHEGTPPPFLYGSHYSTTGSVLYFLLRLAPFTQCAKDLQGGKLDHPDRLFHSWNETWTNCLTSSDVKELIPELFYHIDIFYASEDFGMRQNGEKVGDVVLPTADMVAFIARQQRNLESNEDIPYWINLIFGVLNSGDAAWTAKNMFFHLTYAEHAPAISLNFKPNAPPESDPSVEAATTQLLYFGQTPPQVFTASHPLRQAQEIKSFDVQLYTRVPSPSPITWIIQNYKSLQVLSLDGVVCTLLEDANVLVHDRTIEMAFPVSEPGAYYLFTSVFPEFKLYGWFNGSMTEAQSVFLPDKVSVVEIATSPSNDALVIITMDGLMQVWDSLTLMELLFPEVLLSVQLPETSKWSQVTSIWTSMWKEEVVLPSRRRPQLVPYRTFGLGDVSIVCASVNLAVDLACTCTSSTITTWALRSSKCLRAIELDKVIGRAVNIQRISIHAPESYMIAISTPNDEHNQATMDVIALDVNGRLLSISSWPASCEFYFAWMVSIPNAPECPPLVLVVIMNDLVLYSVWDCQWIVYSKHYHVQVSYAAVENDHILLGFYSGDVEIVPLDGIYTNINNA</sequence>
<dbReference type="InterPro" id="IPR000409">
    <property type="entry name" value="BEACH_dom"/>
</dbReference>
<dbReference type="STRING" id="74557.A0A1V9YVS2"/>
<reference evidence="2 3" key="1">
    <citation type="journal article" date="2014" name="Genome Biol. Evol.">
        <title>The secreted proteins of Achlya hypogyna and Thraustotheca clavata identify the ancestral oomycete secretome and reveal gene acquisitions by horizontal gene transfer.</title>
        <authorList>
            <person name="Misner I."/>
            <person name="Blouin N."/>
            <person name="Leonard G."/>
            <person name="Richards T.A."/>
            <person name="Lane C.E."/>
        </authorList>
    </citation>
    <scope>NUCLEOTIDE SEQUENCE [LARGE SCALE GENOMIC DNA]</scope>
    <source>
        <strain evidence="2 3">ATCC 34112</strain>
    </source>
</reference>
<dbReference type="InterPro" id="IPR036322">
    <property type="entry name" value="WD40_repeat_dom_sf"/>
</dbReference>
<dbReference type="InterPro" id="IPR036372">
    <property type="entry name" value="BEACH_dom_sf"/>
</dbReference>
<name>A0A1V9YVS2_9STRA</name>
<comment type="caution">
    <text evidence="2">The sequence shown here is derived from an EMBL/GenBank/DDBJ whole genome shotgun (WGS) entry which is preliminary data.</text>
</comment>
<accession>A0A1V9YVS2</accession>
<evidence type="ECO:0000313" key="2">
    <source>
        <dbReference type="EMBL" id="OQR89826.1"/>
    </source>
</evidence>
<evidence type="ECO:0000259" key="1">
    <source>
        <dbReference type="PROSITE" id="PS50197"/>
    </source>
</evidence>
<dbReference type="Proteomes" id="UP000243217">
    <property type="component" value="Unassembled WGS sequence"/>
</dbReference>
<protein>
    <recommendedName>
        <fullName evidence="1">BEACH domain-containing protein</fullName>
    </recommendedName>
</protein>
<dbReference type="SUPFAM" id="SSF50978">
    <property type="entry name" value="WD40 repeat-like"/>
    <property type="match status" value="1"/>
</dbReference>
<dbReference type="InterPro" id="IPR050865">
    <property type="entry name" value="BEACH_Domain"/>
</dbReference>
<dbReference type="CDD" id="cd06071">
    <property type="entry name" value="Beach"/>
    <property type="match status" value="1"/>
</dbReference>
<dbReference type="PANTHER" id="PTHR13743">
    <property type="entry name" value="BEIGE/BEACH-RELATED"/>
    <property type="match status" value="1"/>
</dbReference>
<dbReference type="PROSITE" id="PS50197">
    <property type="entry name" value="BEACH"/>
    <property type="match status" value="1"/>
</dbReference>
<dbReference type="Pfam" id="PF02138">
    <property type="entry name" value="Beach"/>
    <property type="match status" value="1"/>
</dbReference>